<dbReference type="Pfam" id="PF02862">
    <property type="entry name" value="DDHD"/>
    <property type="match status" value="2"/>
</dbReference>
<dbReference type="InterPro" id="IPR058055">
    <property type="entry name" value="PA-PLA1"/>
</dbReference>
<evidence type="ECO:0000259" key="2">
    <source>
        <dbReference type="SMART" id="SM01127"/>
    </source>
</evidence>
<evidence type="ECO:0000313" key="4">
    <source>
        <dbReference type="Proteomes" id="UP000037035"/>
    </source>
</evidence>
<dbReference type="OrthoDB" id="69269at2759"/>
<proteinExistence type="predicted"/>
<dbReference type="GO" id="GO:0005737">
    <property type="term" value="C:cytoplasm"/>
    <property type="evidence" value="ECO:0007669"/>
    <property type="project" value="TreeGrafter"/>
</dbReference>
<evidence type="ECO:0000256" key="1">
    <source>
        <dbReference type="SAM" id="MobiDB-lite"/>
    </source>
</evidence>
<dbReference type="AlphaFoldDB" id="A0A0L6V8H2"/>
<comment type="caution">
    <text evidence="3">The sequence shown here is derived from an EMBL/GenBank/DDBJ whole genome shotgun (WGS) entry which is preliminary data.</text>
</comment>
<dbReference type="SMART" id="SM01127">
    <property type="entry name" value="DDHD"/>
    <property type="match status" value="1"/>
</dbReference>
<dbReference type="VEuPathDB" id="FungiDB:VP01_2263g2"/>
<accession>A0A0L6V8H2</accession>
<keyword evidence="4" id="KW-1185">Reference proteome</keyword>
<dbReference type="STRING" id="27349.A0A0L6V8H2"/>
<dbReference type="EMBL" id="LAVV01007129">
    <property type="protein sequence ID" value="KNZ57009.1"/>
    <property type="molecule type" value="Genomic_DNA"/>
</dbReference>
<feature type="domain" description="DDHD" evidence="2">
    <location>
        <begin position="225"/>
        <end position="530"/>
    </location>
</feature>
<organism evidence="3 4">
    <name type="scientific">Puccinia sorghi</name>
    <dbReference type="NCBI Taxonomy" id="27349"/>
    <lineage>
        <taxon>Eukaryota</taxon>
        <taxon>Fungi</taxon>
        <taxon>Dikarya</taxon>
        <taxon>Basidiomycota</taxon>
        <taxon>Pucciniomycotina</taxon>
        <taxon>Pucciniomycetes</taxon>
        <taxon>Pucciniales</taxon>
        <taxon>Pucciniaceae</taxon>
        <taxon>Puccinia</taxon>
    </lineage>
</organism>
<dbReference type="InterPro" id="IPR004177">
    <property type="entry name" value="DDHD_dom"/>
</dbReference>
<dbReference type="GO" id="GO:0004620">
    <property type="term" value="F:phospholipase activity"/>
    <property type="evidence" value="ECO:0007669"/>
    <property type="project" value="TreeGrafter"/>
</dbReference>
<dbReference type="GO" id="GO:0046872">
    <property type="term" value="F:metal ion binding"/>
    <property type="evidence" value="ECO:0007669"/>
    <property type="project" value="InterPro"/>
</dbReference>
<dbReference type="PANTHER" id="PTHR23509">
    <property type="entry name" value="PA-PL1 PHOSPHOLIPASE FAMILY"/>
    <property type="match status" value="1"/>
</dbReference>
<protein>
    <recommendedName>
        <fullName evidence="2">DDHD domain-containing protein</fullName>
    </recommendedName>
</protein>
<feature type="compositionally biased region" description="Polar residues" evidence="1">
    <location>
        <begin position="406"/>
        <end position="431"/>
    </location>
</feature>
<dbReference type="PANTHER" id="PTHR23509:SF6">
    <property type="entry name" value="PHOSPHOLIPASE C1020.13C-RELATED"/>
    <property type="match status" value="1"/>
</dbReference>
<name>A0A0L6V8H2_9BASI</name>
<dbReference type="Proteomes" id="UP000037035">
    <property type="component" value="Unassembled WGS sequence"/>
</dbReference>
<evidence type="ECO:0000313" key="3">
    <source>
        <dbReference type="EMBL" id="KNZ57009.1"/>
    </source>
</evidence>
<feature type="region of interest" description="Disordered" evidence="1">
    <location>
        <begin position="397"/>
        <end position="443"/>
    </location>
</feature>
<gene>
    <name evidence="3" type="ORF">VP01_2263g2</name>
</gene>
<reference evidence="3 4" key="1">
    <citation type="submission" date="2015-08" db="EMBL/GenBank/DDBJ databases">
        <title>Next Generation Sequencing and Analysis of the Genome of Puccinia sorghi L Schw, the Causal Agent of Maize Common Rust.</title>
        <authorList>
            <person name="Rochi L."/>
            <person name="Burguener G."/>
            <person name="Darino M."/>
            <person name="Turjanski A."/>
            <person name="Kreff E."/>
            <person name="Dieguez M.J."/>
            <person name="Sacco F."/>
        </authorList>
    </citation>
    <scope>NUCLEOTIDE SEQUENCE [LARGE SCALE GENOMIC DNA]</scope>
    <source>
        <strain evidence="3 4">RO10H11247</strain>
    </source>
</reference>
<sequence>MIQEEDLENPHAEVSELVLVIHVIGQKLAQSYDSFDFVHACNQLRVECHKASTTDPKMKHFLQNKRVQFIVSPISFGPIRWRHSLDFEMEGYANGSSGNETEEAKPTKNTCTLKYIQVSIHNLLHIQFVREVVTGLVLDVALYMSPKQHKLMIAAVIEQAYKVYQLFCRRNPYYTGRKVSILAHSLGAALTVDVLSRQPNLWTADIETSAVMGNTQAYLSALDHFCFDTSKVFLVGSPVAFFFHLHRAQLIAREGVSKSTNLEFNNSPEWRKANRIATDEVGQYGCLAAETIYSVYISTDPVAYCEFIKYESLTVICRLEDLFLHMTHGFGIGEKNLCMWMLNRHSKRIKPIDVQSFTKSFLEVMRRKRPVKEQEGMTRNVSLSSLSSLVPSSWMGSVKKREPHELTQNSVKPQSSLSNKKSVQPCSLQPSNPLPPRPTSFVGGWTDLVRKRSRVLTCSSETNREEPVKKNKQAENLLGRMRFLALNPTGSVDFVIPSLGLNQYVDMVTAHAAYWTDIRFARLILIGLFADDSVLEEVGDLENPL</sequence>